<accession>A0ABP0QR44</accession>
<proteinExistence type="predicted"/>
<feature type="region of interest" description="Disordered" evidence="1">
    <location>
        <begin position="1"/>
        <end position="91"/>
    </location>
</feature>
<organism evidence="2 3">
    <name type="scientific">Durusdinium trenchii</name>
    <dbReference type="NCBI Taxonomy" id="1381693"/>
    <lineage>
        <taxon>Eukaryota</taxon>
        <taxon>Sar</taxon>
        <taxon>Alveolata</taxon>
        <taxon>Dinophyceae</taxon>
        <taxon>Suessiales</taxon>
        <taxon>Symbiodiniaceae</taxon>
        <taxon>Durusdinium</taxon>
    </lineage>
</organism>
<evidence type="ECO:0000313" key="2">
    <source>
        <dbReference type="EMBL" id="CAK9090749.1"/>
    </source>
</evidence>
<evidence type="ECO:0000313" key="3">
    <source>
        <dbReference type="Proteomes" id="UP001642464"/>
    </source>
</evidence>
<sequence>MADAPMDGGEGEQGEEEEAEVDEEIEPDSGPMDDAKSQAQSAIRLQPSMGQAPQISLGSMAAPPVPKKRKTEKREKEKGGEVAQEGETGEEIVEGNVDFSKLPNWMGKDTTMQRVISKLGKVHKCFFSLDPEALLRERAPIGHKLTGAKKVLETMKNFKMKESALLAARIRLLEHVEGLLQRGPIRTQPRAEFQSHIEALVESDISLPYDLRLTCLERMADDAVLDMWCSHERGDSFVSAKFEKPLRRYLSIMTVWGEDATNEGVVNEANMTFAWAVNGQLSSLDYALKFGGKDKQEHAKEKQEALEAASSSLCEALGTDCFMTLVADVGKMKPLLTRICEQYLQHYEKNKAKISELDDVLKDPLDVFRRATSGLLALLSPEPGLFGSSFVDMQYLKKYKGDGLIEKAISEALNDEPKEGVYPWITMFDEAVSKGQTTITLYPEMLNLFKQTTAVNADNIKSLDWGLMKQCLEQRPKFKSGLRAGLINPFDKDILRVSMLAAENIFSLEGEEMLNTSYEHIDTLLKVFQLFPSVSGVLQLTEKLEKWGSSHKKRLVVADLARLVSKYPISLDALWPEELEKLPSRLAAAFFDTPPTGIDAGTLHKVHVAIAWHLRAFVTDFSVARLRWRFKG</sequence>
<reference evidence="2 3" key="1">
    <citation type="submission" date="2024-02" db="EMBL/GenBank/DDBJ databases">
        <authorList>
            <person name="Chen Y."/>
            <person name="Shah S."/>
            <person name="Dougan E. K."/>
            <person name="Thang M."/>
            <person name="Chan C."/>
        </authorList>
    </citation>
    <scope>NUCLEOTIDE SEQUENCE [LARGE SCALE GENOMIC DNA]</scope>
</reference>
<protein>
    <submittedName>
        <fullName evidence="2">Uncharacterized protein</fullName>
    </submittedName>
</protein>
<dbReference type="EMBL" id="CAXAMM010040040">
    <property type="protein sequence ID" value="CAK9090749.1"/>
    <property type="molecule type" value="Genomic_DNA"/>
</dbReference>
<feature type="compositionally biased region" description="Polar residues" evidence="1">
    <location>
        <begin position="37"/>
        <end position="57"/>
    </location>
</feature>
<gene>
    <name evidence="2" type="ORF">SCF082_LOCUS42790</name>
</gene>
<dbReference type="Proteomes" id="UP001642464">
    <property type="component" value="Unassembled WGS sequence"/>
</dbReference>
<feature type="compositionally biased region" description="Acidic residues" evidence="1">
    <location>
        <begin position="9"/>
        <end position="27"/>
    </location>
</feature>
<comment type="caution">
    <text evidence="2">The sequence shown here is derived from an EMBL/GenBank/DDBJ whole genome shotgun (WGS) entry which is preliminary data.</text>
</comment>
<keyword evidence="3" id="KW-1185">Reference proteome</keyword>
<name>A0ABP0QR44_9DINO</name>
<evidence type="ECO:0000256" key="1">
    <source>
        <dbReference type="SAM" id="MobiDB-lite"/>
    </source>
</evidence>